<name>A0A1R1XLJ8_9FUNG</name>
<reference evidence="5 6" key="1">
    <citation type="submission" date="2017-01" db="EMBL/GenBank/DDBJ databases">
        <authorList>
            <person name="Mah S.A."/>
            <person name="Swanson W.J."/>
            <person name="Moy G.W."/>
            <person name="Vacquier V.D."/>
        </authorList>
    </citation>
    <scope>NUCLEOTIDE SEQUENCE [LARGE SCALE GENOMIC DNA]</scope>
    <source>
        <strain evidence="5 6">GSMNP</strain>
    </source>
</reference>
<dbReference type="Pfam" id="PF10255">
    <property type="entry name" value="Paf67"/>
    <property type="match status" value="1"/>
</dbReference>
<keyword evidence="2 4" id="KW-0396">Initiation factor</keyword>
<sequence length="580" mass="67551">MYQDNFEDEFAGDIDVDVVVESYTGADEYEDGEITKEMEDMHAQMALMQQKHQEQIREGIESIPDHIRDFLLYFHRTFTQRNSSKIAMIYEYQFNKLSEKTYPKSAWPDPRFVSALVNDTGIFLTLYREMYYRHIYSKLQPTIEDRILSFENYCELFNYILNSETPVNIELPNKWLWDIIDEFIYQFQTFCLYRNNVSKKTEREIETLKTSTGIWNTISVLNVLYSLVAKSNITKQLYVGVHGGDLVEAAGEYGSCQLYKMLGYFSLIGLLRVHCLLGDYTLALQSLENIDLGNHRALYTRVPACHVTLYYYVGFSYLMMRRYSDATRVFGTILNFVSRTRQYQVKSFHFDVINKKADQMYALLAMCMALSPSRVDEQTHNTLREKYGEQYNRLQRGGDEALATFQELFMHACPKFISPNIPNYDAILAELSKEYDGKTYGDDDRQAQTSLSYNKLELQNYQMKIFLHEVSLQIVVPTLRSFLKMYTSMKLEKLASFLDILPAELHNQLLVYKMRSLQLKFNGGSSLLDGESTISTDLGFAIDNDVVYIAENKVGRRYADWFIRNNTKLMELVSAMESKA</sequence>
<gene>
    <name evidence="5" type="ORF">AYI70_g7213</name>
</gene>
<comment type="similarity">
    <text evidence="4">Belongs to the eIF-3 subunit L family.</text>
</comment>
<keyword evidence="3 4" id="KW-0648">Protein biosynthesis</keyword>
<evidence type="ECO:0000256" key="2">
    <source>
        <dbReference type="ARBA" id="ARBA00022540"/>
    </source>
</evidence>
<dbReference type="AlphaFoldDB" id="A0A1R1XLJ8"/>
<dbReference type="GO" id="GO:0033290">
    <property type="term" value="C:eukaryotic 48S preinitiation complex"/>
    <property type="evidence" value="ECO:0007669"/>
    <property type="project" value="UniProtKB-UniRule"/>
</dbReference>
<accession>A0A1R1XLJ8</accession>
<protein>
    <recommendedName>
        <fullName evidence="4">Eukaryotic translation initiation factor 3 subunit L</fullName>
        <shortName evidence="4">eIF3l</shortName>
    </recommendedName>
</protein>
<comment type="subcellular location">
    <subcellularLocation>
        <location evidence="4">Cytoplasm</location>
    </subcellularLocation>
</comment>
<dbReference type="OrthoDB" id="15082at2759"/>
<dbReference type="EMBL" id="LSSN01002647">
    <property type="protein sequence ID" value="OMJ15521.1"/>
    <property type="molecule type" value="Genomic_DNA"/>
</dbReference>
<dbReference type="Proteomes" id="UP000187283">
    <property type="component" value="Unassembled WGS sequence"/>
</dbReference>
<dbReference type="GO" id="GO:0016282">
    <property type="term" value="C:eukaryotic 43S preinitiation complex"/>
    <property type="evidence" value="ECO:0007669"/>
    <property type="project" value="UniProtKB-UniRule"/>
</dbReference>
<evidence type="ECO:0000256" key="4">
    <source>
        <dbReference type="HAMAP-Rule" id="MF_03011"/>
    </source>
</evidence>
<evidence type="ECO:0000313" key="6">
    <source>
        <dbReference type="Proteomes" id="UP000187283"/>
    </source>
</evidence>
<comment type="subunit">
    <text evidence="4">Component of the eukaryotic translation initiation factor 3 (eIF-3) complex.</text>
</comment>
<evidence type="ECO:0000256" key="1">
    <source>
        <dbReference type="ARBA" id="ARBA00022490"/>
    </source>
</evidence>
<dbReference type="PANTHER" id="PTHR13242:SF0">
    <property type="entry name" value="EUKARYOTIC TRANSLATION INITIATION FACTOR 3 SUBUNIT L"/>
    <property type="match status" value="1"/>
</dbReference>
<organism evidence="5 6">
    <name type="scientific">Smittium culicis</name>
    <dbReference type="NCBI Taxonomy" id="133412"/>
    <lineage>
        <taxon>Eukaryota</taxon>
        <taxon>Fungi</taxon>
        <taxon>Fungi incertae sedis</taxon>
        <taxon>Zoopagomycota</taxon>
        <taxon>Kickxellomycotina</taxon>
        <taxon>Harpellomycetes</taxon>
        <taxon>Harpellales</taxon>
        <taxon>Legeriomycetaceae</taxon>
        <taxon>Smittium</taxon>
    </lineage>
</organism>
<dbReference type="GO" id="GO:0003743">
    <property type="term" value="F:translation initiation factor activity"/>
    <property type="evidence" value="ECO:0007669"/>
    <property type="project" value="UniProtKB-UniRule"/>
</dbReference>
<proteinExistence type="inferred from homology"/>
<dbReference type="STRING" id="133412.A0A1R1XLJ8"/>
<comment type="caution">
    <text evidence="5">The sequence shown here is derived from an EMBL/GenBank/DDBJ whole genome shotgun (WGS) entry which is preliminary data.</text>
</comment>
<evidence type="ECO:0000256" key="3">
    <source>
        <dbReference type="ARBA" id="ARBA00022917"/>
    </source>
</evidence>
<dbReference type="PANTHER" id="PTHR13242">
    <property type="entry name" value="EUKARYOTIC TRANSLATION INITIATION FACTOR 3"/>
    <property type="match status" value="1"/>
</dbReference>
<keyword evidence="1 4" id="KW-0963">Cytoplasm</keyword>
<dbReference type="InterPro" id="IPR019382">
    <property type="entry name" value="eIF3l"/>
</dbReference>
<dbReference type="GO" id="GO:0005852">
    <property type="term" value="C:eukaryotic translation initiation factor 3 complex"/>
    <property type="evidence" value="ECO:0007669"/>
    <property type="project" value="UniProtKB-UniRule"/>
</dbReference>
<keyword evidence="6" id="KW-1185">Reference proteome</keyword>
<dbReference type="GO" id="GO:0001732">
    <property type="term" value="P:formation of cytoplasmic translation initiation complex"/>
    <property type="evidence" value="ECO:0007669"/>
    <property type="project" value="UniProtKB-UniRule"/>
</dbReference>
<dbReference type="HAMAP" id="MF_03011">
    <property type="entry name" value="eIF3l"/>
    <property type="match status" value="1"/>
</dbReference>
<evidence type="ECO:0000313" key="5">
    <source>
        <dbReference type="EMBL" id="OMJ15521.1"/>
    </source>
</evidence>
<comment type="function">
    <text evidence="4">Component of the eukaryotic translation initiation factor 3 (eIF-3) complex, which is involved in protein synthesis of a specialized repertoire of mRNAs and, together with other initiation factors, stimulates binding of mRNA and methionyl-tRNAi to the 40S ribosome. The eIF-3 complex specifically targets and initiates translation of a subset of mRNAs involved in cell proliferation.</text>
</comment>